<dbReference type="STRING" id="1121416.SAMN02745220_04339"/>
<dbReference type="EMBL" id="FRFE01000031">
    <property type="protein sequence ID" value="SHO52044.1"/>
    <property type="molecule type" value="Genomic_DNA"/>
</dbReference>
<evidence type="ECO:0000313" key="2">
    <source>
        <dbReference type="Proteomes" id="UP000184603"/>
    </source>
</evidence>
<sequence>MALYLCIIEITRKKIKPWVELGLGIERPLMVANDHLISLKGKSQATAATKSNRVIRYFMEQLQAIAKTITELDITVNIAELVQKIRTSTVRPAVLATATTALKKVDGIWKPVLVYRWLGVSVNEDNAQQTVLLTDLAGADAAASLHLGHSSCFMQGGLTMPSSLLIPRASKSNRRP</sequence>
<gene>
    <name evidence="1" type="ORF">SAMN02745220_04339</name>
</gene>
<proteinExistence type="predicted"/>
<keyword evidence="2" id="KW-1185">Reference proteome</keyword>
<protein>
    <submittedName>
        <fullName evidence="1">Uncharacterized protein</fullName>
    </submittedName>
</protein>
<evidence type="ECO:0000313" key="1">
    <source>
        <dbReference type="EMBL" id="SHO52044.1"/>
    </source>
</evidence>
<organism evidence="1 2">
    <name type="scientific">Desulfopila aestuarii DSM 18488</name>
    <dbReference type="NCBI Taxonomy" id="1121416"/>
    <lineage>
        <taxon>Bacteria</taxon>
        <taxon>Pseudomonadati</taxon>
        <taxon>Thermodesulfobacteriota</taxon>
        <taxon>Desulfobulbia</taxon>
        <taxon>Desulfobulbales</taxon>
        <taxon>Desulfocapsaceae</taxon>
        <taxon>Desulfopila</taxon>
    </lineage>
</organism>
<reference evidence="1 2" key="1">
    <citation type="submission" date="2016-12" db="EMBL/GenBank/DDBJ databases">
        <authorList>
            <person name="Song W.-J."/>
            <person name="Kurnit D.M."/>
        </authorList>
    </citation>
    <scope>NUCLEOTIDE SEQUENCE [LARGE SCALE GENOMIC DNA]</scope>
    <source>
        <strain evidence="1 2">DSM 18488</strain>
    </source>
</reference>
<dbReference type="Proteomes" id="UP000184603">
    <property type="component" value="Unassembled WGS sequence"/>
</dbReference>
<accession>A0A1M7YHB2</accession>
<name>A0A1M7YHB2_9BACT</name>
<dbReference type="AlphaFoldDB" id="A0A1M7YHB2"/>